<protein>
    <submittedName>
        <fullName evidence="1">Uncharacterized protein</fullName>
    </submittedName>
</protein>
<evidence type="ECO:0000313" key="2">
    <source>
        <dbReference type="Proteomes" id="UP000224898"/>
    </source>
</evidence>
<organism evidence="1 2">
    <name type="scientific">Streptomyces phage BRock</name>
    <dbReference type="NCBI Taxonomy" id="1913591"/>
    <lineage>
        <taxon>Viruses</taxon>
        <taxon>Duplodnaviria</taxon>
        <taxon>Heunggongvirae</taxon>
        <taxon>Uroviricota</taxon>
        <taxon>Caudoviricetes</taxon>
        <taxon>Borockvirus</taxon>
        <taxon>Borockvirus brock</taxon>
    </lineage>
</organism>
<keyword evidence="2" id="KW-1185">Reference proteome</keyword>
<dbReference type="KEGG" id="vg:55601471"/>
<proteinExistence type="predicted"/>
<evidence type="ECO:0000313" key="1">
    <source>
        <dbReference type="EMBL" id="APC46319.1"/>
    </source>
</evidence>
<sequence length="131" mass="15273">MTTKYDISKLGTHKVWRGSHTKHIVEVLAWDGTVDSGGTAYVRQEIEGPYPYSYRAMNLVDLLQVYVPMPNFPEMGAKFTNEYDKCFVVHRVFEGETLDTSWIIFYPEVELTGGMFKAMVWKDFRNLYKEL</sequence>
<name>A0A1J0GVV6_9CAUD</name>
<dbReference type="GeneID" id="55601471"/>
<dbReference type="RefSeq" id="YP_009831782.1">
    <property type="nucleotide sequence ID" value="NC_048650.1"/>
</dbReference>
<dbReference type="Proteomes" id="UP000224898">
    <property type="component" value="Segment"/>
</dbReference>
<dbReference type="EMBL" id="KX925554">
    <property type="protein sequence ID" value="APC46319.1"/>
    <property type="molecule type" value="Genomic_DNA"/>
</dbReference>
<reference evidence="1 2" key="1">
    <citation type="submission" date="2016-09" db="EMBL/GenBank/DDBJ databases">
        <title>Complete Genome Sequence of Streptomyces 5a phage BRock.</title>
        <authorList>
            <person name="Crossman A."/>
            <person name="Baron S."/>
            <person name="Jamdagni P."/>
            <person name="Khatri P."/>
            <person name="Sharma D."/>
            <person name="Pandey M."/>
            <person name="Goyal S."/>
            <person name="Kumar S."/>
            <person name="Phogat A."/>
            <person name="Chawla G."/>
            <person name="Pasricha M."/>
            <person name="Gupta K."/>
            <person name="Bazzad D."/>
            <person name="Aggarwal V."/>
            <person name="Poughat A."/>
            <person name="Singh K."/>
            <person name="Rana P."/>
            <person name="Gautam R."/>
            <person name="Sharma V."/>
            <person name="Tyagi D."/>
            <person name="Shahi A."/>
            <person name="Jangra N."/>
            <person name="Malik M."/>
            <person name="Sidhu P.K."/>
            <person name="Malik S."/>
            <person name="Ghalyan Y."/>
            <person name="Sharma S.S."/>
            <person name="Malik A."/>
            <person name="Chuttani R."/>
            <person name="Bamal N."/>
            <person name="Bhadula D."/>
            <person name="Batra A."/>
            <person name="Temple L."/>
            <person name="Nehra K."/>
        </authorList>
    </citation>
    <scope>NUCLEOTIDE SEQUENCE [LARGE SCALE GENOMIC DNA]</scope>
</reference>
<accession>A0A1J0GVV6</accession>